<reference evidence="1 2" key="1">
    <citation type="journal article" date="2003" name="PLoS Biol.">
        <title>The genome sequence of Caenorhabditis briggsae: a platform for comparative genomics.</title>
        <authorList>
            <person name="Stein L.D."/>
            <person name="Bao Z."/>
            <person name="Blasiar D."/>
            <person name="Blumenthal T."/>
            <person name="Brent M.R."/>
            <person name="Chen N."/>
            <person name="Chinwalla A."/>
            <person name="Clarke L."/>
            <person name="Clee C."/>
            <person name="Coghlan A."/>
            <person name="Coulson A."/>
            <person name="D'Eustachio P."/>
            <person name="Fitch D.H."/>
            <person name="Fulton L.A."/>
            <person name="Fulton R.E."/>
            <person name="Griffiths-Jones S."/>
            <person name="Harris T.W."/>
            <person name="Hillier L.W."/>
            <person name="Kamath R."/>
            <person name="Kuwabara P.E."/>
            <person name="Mardis E.R."/>
            <person name="Marra M.A."/>
            <person name="Miner T.L."/>
            <person name="Minx P."/>
            <person name="Mullikin J.C."/>
            <person name="Plumb R.W."/>
            <person name="Rogers J."/>
            <person name="Schein J.E."/>
            <person name="Sohrmann M."/>
            <person name="Spieth J."/>
            <person name="Stajich J.E."/>
            <person name="Wei C."/>
            <person name="Willey D."/>
            <person name="Wilson R.K."/>
            <person name="Durbin R."/>
            <person name="Waterston R.H."/>
        </authorList>
    </citation>
    <scope>NUCLEOTIDE SEQUENCE [LARGE SCALE GENOMIC DNA]</scope>
    <source>
        <strain evidence="1 2">AF16</strain>
    </source>
</reference>
<name>B6IHP2_CAEBR</name>
<dbReference type="GeneID" id="68917369"/>
<keyword evidence="2" id="KW-1185">Reference proteome</keyword>
<proteinExistence type="predicted"/>
<sequence>MICFENRRSELRNRLRYRNAIPEWKL</sequence>
<evidence type="ECO:0000313" key="1">
    <source>
        <dbReference type="EMBL" id="CAR99398.1"/>
    </source>
</evidence>
<gene>
    <name evidence="1" type="ORF">CBG25887</name>
    <name evidence="1" type="ORF">CBG_25887</name>
</gene>
<protein>
    <submittedName>
        <fullName evidence="1">Protein CBG25887</fullName>
    </submittedName>
</protein>
<dbReference type="AlphaFoldDB" id="B6IHP2"/>
<dbReference type="CTD" id="68917369"/>
<dbReference type="InParanoid" id="B6IHP2"/>
<dbReference type="KEGG" id="cbr:CBG_25887"/>
<evidence type="ECO:0000313" key="2">
    <source>
        <dbReference type="Proteomes" id="UP000008549"/>
    </source>
</evidence>
<dbReference type="HOGENOM" id="CLU_3417439_0_0_1"/>
<reference evidence="1 2" key="2">
    <citation type="journal article" date="2011" name="PLoS Genet.">
        <title>Caenorhabditis briggsae recombinant inbred line genotypes reveal inter-strain incompatibility and the evolution of recombination.</title>
        <authorList>
            <person name="Ross J.A."/>
            <person name="Koboldt D.C."/>
            <person name="Staisch J.E."/>
            <person name="Chamberlin H.M."/>
            <person name="Gupta B.P."/>
            <person name="Miller R.D."/>
            <person name="Baird S.E."/>
            <person name="Haag E.S."/>
        </authorList>
    </citation>
    <scope>NUCLEOTIDE SEQUENCE [LARGE SCALE GENOMIC DNA]</scope>
    <source>
        <strain evidence="1 2">AF16</strain>
    </source>
</reference>
<accession>B6IHP2</accession>
<dbReference type="RefSeq" id="XP_045098961.1">
    <property type="nucleotide sequence ID" value="XM_045244178.1"/>
</dbReference>
<dbReference type="EMBL" id="HE601459">
    <property type="protein sequence ID" value="CAR99398.1"/>
    <property type="molecule type" value="Genomic_DNA"/>
</dbReference>
<dbReference type="Proteomes" id="UP000008549">
    <property type="component" value="Unassembled WGS sequence"/>
</dbReference>
<organism evidence="1 2">
    <name type="scientific">Caenorhabditis briggsae</name>
    <dbReference type="NCBI Taxonomy" id="6238"/>
    <lineage>
        <taxon>Eukaryota</taxon>
        <taxon>Metazoa</taxon>
        <taxon>Ecdysozoa</taxon>
        <taxon>Nematoda</taxon>
        <taxon>Chromadorea</taxon>
        <taxon>Rhabditida</taxon>
        <taxon>Rhabditina</taxon>
        <taxon>Rhabditomorpha</taxon>
        <taxon>Rhabditoidea</taxon>
        <taxon>Rhabditidae</taxon>
        <taxon>Peloderinae</taxon>
        <taxon>Caenorhabditis</taxon>
    </lineage>
</organism>